<reference evidence="7 8" key="1">
    <citation type="submission" date="2020-06" db="EMBL/GenBank/DDBJ databases">
        <title>Oricola thermophila sp. nov. isolated from a tidal sediments.</title>
        <authorList>
            <person name="Kwon K.K."/>
            <person name="Yang S.-H."/>
            <person name="Park M.-J."/>
        </authorList>
    </citation>
    <scope>NUCLEOTIDE SEQUENCE [LARGE SCALE GENOMIC DNA]</scope>
    <source>
        <strain evidence="7 8">MEBiC13590</strain>
    </source>
</reference>
<evidence type="ECO:0000313" key="7">
    <source>
        <dbReference type="EMBL" id="QKV19097.1"/>
    </source>
</evidence>
<dbReference type="PANTHER" id="PTHR43161:SF9">
    <property type="entry name" value="SORBITOL DEHYDROGENASE"/>
    <property type="match status" value="1"/>
</dbReference>
<keyword evidence="3" id="KW-0479">Metal-binding</keyword>
<evidence type="ECO:0000313" key="8">
    <source>
        <dbReference type="Proteomes" id="UP000509367"/>
    </source>
</evidence>
<dbReference type="InterPro" id="IPR020843">
    <property type="entry name" value="ER"/>
</dbReference>
<dbReference type="InterPro" id="IPR013149">
    <property type="entry name" value="ADH-like_C"/>
</dbReference>
<sequence length="340" mass="36070">MTHSATVLAAARTIELTERSLPDAVPEGHVRLALATASLCGTDLHYYRHFANAGFELQRPVTLGHEACAYVTDPNGSDFAPGQLVALNPIIFCGECENCRAGQENYCTAKKFPGSATTVPHIDGFFQARFDFPAFCCHAVPEGTDPDHLTFTEPLACAMHSVTVSRAGAGDRVLVTGCGPMGLLAVVAARSAGAEVDVTDIRPEAVELARKIGAGAGFVAGKDAPPSGAYDAVIEASGSPHAFNQALDAARRQGRVSILSNIQLSDTPVHLHRIMLKELTVAGSFQFNVEFRQALELITSGRQDFEQLVAARFPLSQTADALELMLSGKAAGKILIKPEE</sequence>
<name>A0A6N1VJK0_9HYPH</name>
<dbReference type="Gene3D" id="3.40.50.720">
    <property type="entry name" value="NAD(P)-binding Rossmann-like Domain"/>
    <property type="match status" value="1"/>
</dbReference>
<keyword evidence="8" id="KW-1185">Reference proteome</keyword>
<proteinExistence type="inferred from homology"/>
<dbReference type="SMART" id="SM00829">
    <property type="entry name" value="PKS_ER"/>
    <property type="match status" value="1"/>
</dbReference>
<dbReference type="AlphaFoldDB" id="A0A6N1VJK0"/>
<dbReference type="KEGG" id="orm:HTY61_11855"/>
<protein>
    <submittedName>
        <fullName evidence="7">Alcohol dehydrogenase catalytic domain-containing protein</fullName>
    </submittedName>
</protein>
<comment type="similarity">
    <text evidence="2">Belongs to the zinc-containing alcohol dehydrogenase family.</text>
</comment>
<feature type="domain" description="Enoyl reductase (ER)" evidence="6">
    <location>
        <begin position="9"/>
        <end position="336"/>
    </location>
</feature>
<dbReference type="GO" id="GO:0016491">
    <property type="term" value="F:oxidoreductase activity"/>
    <property type="evidence" value="ECO:0007669"/>
    <property type="project" value="UniProtKB-KW"/>
</dbReference>
<dbReference type="EMBL" id="CP054836">
    <property type="protein sequence ID" value="QKV19097.1"/>
    <property type="molecule type" value="Genomic_DNA"/>
</dbReference>
<dbReference type="Pfam" id="PF00107">
    <property type="entry name" value="ADH_zinc_N"/>
    <property type="match status" value="1"/>
</dbReference>
<dbReference type="InterPro" id="IPR036291">
    <property type="entry name" value="NAD(P)-bd_dom_sf"/>
</dbReference>
<evidence type="ECO:0000256" key="3">
    <source>
        <dbReference type="ARBA" id="ARBA00022723"/>
    </source>
</evidence>
<dbReference type="RefSeq" id="WP_175276989.1">
    <property type="nucleotide sequence ID" value="NZ_CP054836.1"/>
</dbReference>
<dbReference type="InterPro" id="IPR011032">
    <property type="entry name" value="GroES-like_sf"/>
</dbReference>
<dbReference type="InterPro" id="IPR013154">
    <property type="entry name" value="ADH-like_N"/>
</dbReference>
<dbReference type="Proteomes" id="UP000509367">
    <property type="component" value="Chromosome"/>
</dbReference>
<dbReference type="Gene3D" id="3.90.180.10">
    <property type="entry name" value="Medium-chain alcohol dehydrogenases, catalytic domain"/>
    <property type="match status" value="1"/>
</dbReference>
<keyword evidence="4" id="KW-0862">Zinc</keyword>
<gene>
    <name evidence="7" type="ORF">HTY61_11855</name>
</gene>
<dbReference type="GO" id="GO:0046872">
    <property type="term" value="F:metal ion binding"/>
    <property type="evidence" value="ECO:0007669"/>
    <property type="project" value="UniProtKB-KW"/>
</dbReference>
<dbReference type="SUPFAM" id="SSF50129">
    <property type="entry name" value="GroES-like"/>
    <property type="match status" value="1"/>
</dbReference>
<keyword evidence="5" id="KW-0560">Oxidoreductase</keyword>
<evidence type="ECO:0000256" key="1">
    <source>
        <dbReference type="ARBA" id="ARBA00001947"/>
    </source>
</evidence>
<evidence type="ECO:0000256" key="5">
    <source>
        <dbReference type="ARBA" id="ARBA00023002"/>
    </source>
</evidence>
<evidence type="ECO:0000256" key="4">
    <source>
        <dbReference type="ARBA" id="ARBA00022833"/>
    </source>
</evidence>
<accession>A0A6N1VJK0</accession>
<organism evidence="7 8">
    <name type="scientific">Oricola thermophila</name>
    <dbReference type="NCBI Taxonomy" id="2742145"/>
    <lineage>
        <taxon>Bacteria</taxon>
        <taxon>Pseudomonadati</taxon>
        <taxon>Pseudomonadota</taxon>
        <taxon>Alphaproteobacteria</taxon>
        <taxon>Hyphomicrobiales</taxon>
        <taxon>Ahrensiaceae</taxon>
        <taxon>Oricola</taxon>
    </lineage>
</organism>
<dbReference type="SUPFAM" id="SSF51735">
    <property type="entry name" value="NAD(P)-binding Rossmann-fold domains"/>
    <property type="match status" value="1"/>
</dbReference>
<evidence type="ECO:0000259" key="6">
    <source>
        <dbReference type="SMART" id="SM00829"/>
    </source>
</evidence>
<comment type="cofactor">
    <cofactor evidence="1">
        <name>Zn(2+)</name>
        <dbReference type="ChEBI" id="CHEBI:29105"/>
    </cofactor>
</comment>
<evidence type="ECO:0000256" key="2">
    <source>
        <dbReference type="ARBA" id="ARBA00008072"/>
    </source>
</evidence>
<dbReference type="PANTHER" id="PTHR43161">
    <property type="entry name" value="SORBITOL DEHYDROGENASE"/>
    <property type="match status" value="1"/>
</dbReference>
<dbReference type="Pfam" id="PF08240">
    <property type="entry name" value="ADH_N"/>
    <property type="match status" value="1"/>
</dbReference>